<feature type="region of interest" description="Disordered" evidence="1">
    <location>
        <begin position="133"/>
        <end position="189"/>
    </location>
</feature>
<evidence type="ECO:0000256" key="1">
    <source>
        <dbReference type="SAM" id="MobiDB-lite"/>
    </source>
</evidence>
<accession>A0A2N5SAL8</accession>
<feature type="compositionally biased region" description="Low complexity" evidence="1">
    <location>
        <begin position="8"/>
        <end position="19"/>
    </location>
</feature>
<gene>
    <name evidence="2" type="ORF">PCANC_22333</name>
</gene>
<feature type="compositionally biased region" description="Low complexity" evidence="1">
    <location>
        <begin position="151"/>
        <end position="173"/>
    </location>
</feature>
<dbReference type="AlphaFoldDB" id="A0A2N5SAL8"/>
<comment type="caution">
    <text evidence="2">The sequence shown here is derived from an EMBL/GenBank/DDBJ whole genome shotgun (WGS) entry which is preliminary data.</text>
</comment>
<name>A0A2N5SAL8_9BASI</name>
<feature type="compositionally biased region" description="Polar residues" evidence="1">
    <location>
        <begin position="174"/>
        <end position="189"/>
    </location>
</feature>
<protein>
    <submittedName>
        <fullName evidence="2">Uncharacterized protein</fullName>
    </submittedName>
</protein>
<dbReference type="EMBL" id="PGCJ01001065">
    <property type="protein sequence ID" value="PLW10303.1"/>
    <property type="molecule type" value="Genomic_DNA"/>
</dbReference>
<reference evidence="2 3" key="1">
    <citation type="submission" date="2017-11" db="EMBL/GenBank/DDBJ databases">
        <title>De novo assembly and phasing of dikaryotic genomes from two isolates of Puccinia coronata f. sp. avenae, the causal agent of oat crown rust.</title>
        <authorList>
            <person name="Miller M.E."/>
            <person name="Zhang Y."/>
            <person name="Omidvar V."/>
            <person name="Sperschneider J."/>
            <person name="Schwessinger B."/>
            <person name="Raley C."/>
            <person name="Palmer J.M."/>
            <person name="Garnica D."/>
            <person name="Upadhyaya N."/>
            <person name="Rathjen J."/>
            <person name="Taylor J.M."/>
            <person name="Park R.F."/>
            <person name="Dodds P.N."/>
            <person name="Hirsch C.D."/>
            <person name="Kianian S.F."/>
            <person name="Figueroa M."/>
        </authorList>
    </citation>
    <scope>NUCLEOTIDE SEQUENCE [LARGE SCALE GENOMIC DNA]</scope>
    <source>
        <strain evidence="2">12NC29</strain>
    </source>
</reference>
<keyword evidence="3" id="KW-1185">Reference proteome</keyword>
<feature type="compositionally biased region" description="Pro residues" evidence="1">
    <location>
        <begin position="59"/>
        <end position="83"/>
    </location>
</feature>
<sequence>MSNPNQKSPSDNLPSSSNNVIRLGSSSPSVPNQTGKSTKERIDEQIGALKDALAIPFLASPPPSSHEENNPPPQPPKSQPPPTHLHSTPTPYPPSTADTTYYEIKCPPIQPHPVSNPYNPTTTMASAIPPYLQQQHFNPPMPDFQHHTHTPHPYSSSPHLSSSQQHHPSQFSHETATPRQPHPQSNPYATSNAYACQEQLDRTIKEARQRRAAKDDCRYTASIIAAVVKVIQSRDALLSDGSNYRKWACCLKELASQFIYDPNFFTKPTTNIHNEKIGRAIILHSVDV</sequence>
<feature type="compositionally biased region" description="Low complexity" evidence="1">
    <location>
        <begin position="84"/>
        <end position="100"/>
    </location>
</feature>
<proteinExistence type="predicted"/>
<feature type="compositionally biased region" description="Polar residues" evidence="1">
    <location>
        <begin position="24"/>
        <end position="36"/>
    </location>
</feature>
<organism evidence="2 3">
    <name type="scientific">Puccinia coronata f. sp. avenae</name>
    <dbReference type="NCBI Taxonomy" id="200324"/>
    <lineage>
        <taxon>Eukaryota</taxon>
        <taxon>Fungi</taxon>
        <taxon>Dikarya</taxon>
        <taxon>Basidiomycota</taxon>
        <taxon>Pucciniomycotina</taxon>
        <taxon>Pucciniomycetes</taxon>
        <taxon>Pucciniales</taxon>
        <taxon>Pucciniaceae</taxon>
        <taxon>Puccinia</taxon>
    </lineage>
</organism>
<evidence type="ECO:0000313" key="2">
    <source>
        <dbReference type="EMBL" id="PLW10303.1"/>
    </source>
</evidence>
<dbReference type="Proteomes" id="UP000235388">
    <property type="component" value="Unassembled WGS sequence"/>
</dbReference>
<evidence type="ECO:0000313" key="3">
    <source>
        <dbReference type="Proteomes" id="UP000235388"/>
    </source>
</evidence>
<feature type="region of interest" description="Disordered" evidence="1">
    <location>
        <begin position="1"/>
        <end position="100"/>
    </location>
</feature>